<organism evidence="2 3">
    <name type="scientific">Mycoplasmoides gallisepticum</name>
    <name type="common">Mycoplasma gallisepticum</name>
    <dbReference type="NCBI Taxonomy" id="2096"/>
    <lineage>
        <taxon>Bacteria</taxon>
        <taxon>Bacillati</taxon>
        <taxon>Mycoplasmatota</taxon>
        <taxon>Mycoplasmoidales</taxon>
        <taxon>Mycoplasmoidaceae</taxon>
        <taxon>Mycoplasmoides</taxon>
    </lineage>
</organism>
<evidence type="ECO:0000259" key="1">
    <source>
        <dbReference type="Pfam" id="PF05692"/>
    </source>
</evidence>
<feature type="domain" description="Haemagglutinin Mycoplasma" evidence="1">
    <location>
        <begin position="2"/>
        <end position="47"/>
    </location>
</feature>
<dbReference type="Pfam" id="PF05692">
    <property type="entry name" value="Myco_haema"/>
    <property type="match status" value="1"/>
</dbReference>
<dbReference type="EMBL" id="LS991952">
    <property type="protein sequence ID" value="SYV94472.1"/>
    <property type="molecule type" value="Genomic_DNA"/>
</dbReference>
<keyword evidence="2" id="KW-0449">Lipoprotein</keyword>
<name>A0A3B0PC91_MYCGL</name>
<protein>
    <submittedName>
        <fullName evidence="2">Lipoprotein and hemagglutinin (VlhA) family protein</fullName>
    </submittedName>
</protein>
<accession>A0A3B0PC91</accession>
<evidence type="ECO:0000313" key="3">
    <source>
        <dbReference type="Proteomes" id="UP000260136"/>
    </source>
</evidence>
<reference evidence="3" key="1">
    <citation type="submission" date="2018-06" db="EMBL/GenBank/DDBJ databases">
        <authorList>
            <consortium name="Pathogen Informatics"/>
        </authorList>
    </citation>
    <scope>NUCLEOTIDE SEQUENCE [LARGE SCALE GENOMIC DNA]</scope>
    <source>
        <strain evidence="3">NCTC10115</strain>
    </source>
</reference>
<gene>
    <name evidence="2" type="ORF">NCTC10115_00796</name>
</gene>
<dbReference type="InterPro" id="IPR008692">
    <property type="entry name" value="Hemogglutn_Mycoplasma"/>
</dbReference>
<sequence>MSTTNGNSVKDMKKTLTLKKGLNKITLAGGKLQSNNAPYIGDLSFTLRNSVSNTDSSTNAVEMPK</sequence>
<dbReference type="AlphaFoldDB" id="A0A3B0PC91"/>
<evidence type="ECO:0000313" key="2">
    <source>
        <dbReference type="EMBL" id="SYV94472.1"/>
    </source>
</evidence>
<dbReference type="Proteomes" id="UP000260136">
    <property type="component" value="Chromosome"/>
</dbReference>
<proteinExistence type="predicted"/>